<evidence type="ECO:0000256" key="4">
    <source>
        <dbReference type="ARBA" id="ARBA00034617"/>
    </source>
</evidence>
<protein>
    <recommendedName>
        <fullName evidence="5">DNA 3'-5' helicase</fullName>
        <ecNumber evidence="5">5.6.2.4</ecNumber>
    </recommendedName>
</protein>
<dbReference type="GO" id="GO:0005694">
    <property type="term" value="C:chromosome"/>
    <property type="evidence" value="ECO:0007669"/>
    <property type="project" value="TreeGrafter"/>
</dbReference>
<evidence type="ECO:0000256" key="5">
    <source>
        <dbReference type="ARBA" id="ARBA00034808"/>
    </source>
</evidence>
<dbReference type="InterPro" id="IPR011545">
    <property type="entry name" value="DEAD/DEAH_box_helicase_dom"/>
</dbReference>
<comment type="similarity">
    <text evidence="1">Belongs to the helicase family. RecQ subfamily.</text>
</comment>
<evidence type="ECO:0000313" key="8">
    <source>
        <dbReference type="Proteomes" id="UP000886523"/>
    </source>
</evidence>
<feature type="domain" description="Helicase C-terminal" evidence="6">
    <location>
        <begin position="217"/>
        <end position="325"/>
    </location>
</feature>
<sequence>FKGDQCLAFSHLMGRQVHVLCVAPTGGGKTLPFQLAMKSWPPRVCGLMVLPYKTLHHDMIRRMREIGLTASEWTPFNSAPGSRVMTVSIEHFKHKTFLALIGTMAQECRLGAILFDEAHGLMEDAMWRRMYLGALRQVLSYPNVVCHFLSATFPPSFMGKFWSMINYKYQPEAAFVVLRSCTQRPNHFYQILNLGLGWKEAGDVEWDKRWLAATVQQINYRIPFLCGEERGLVFLNGREETDIWAKALGCPAITGGTSEQDRQKAYQEWRQGTFKILCANKAGYYGTDYPSVAFCIHVDCPRSLTEWAQSCGRVGRDDFPSQCLI</sequence>
<dbReference type="PANTHER" id="PTHR13710">
    <property type="entry name" value="DNA HELICASE RECQ FAMILY MEMBER"/>
    <property type="match status" value="1"/>
</dbReference>
<dbReference type="GO" id="GO:0000724">
    <property type="term" value="P:double-strand break repair via homologous recombination"/>
    <property type="evidence" value="ECO:0007669"/>
    <property type="project" value="TreeGrafter"/>
</dbReference>
<dbReference type="GO" id="GO:0009378">
    <property type="term" value="F:four-way junction helicase activity"/>
    <property type="evidence" value="ECO:0007669"/>
    <property type="project" value="TreeGrafter"/>
</dbReference>
<dbReference type="GO" id="GO:0043138">
    <property type="term" value="F:3'-5' DNA helicase activity"/>
    <property type="evidence" value="ECO:0007669"/>
    <property type="project" value="UniProtKB-EC"/>
</dbReference>
<dbReference type="EMBL" id="MU129069">
    <property type="protein sequence ID" value="KAF9507899.1"/>
    <property type="molecule type" value="Genomic_DNA"/>
</dbReference>
<proteinExistence type="inferred from homology"/>
<dbReference type="Proteomes" id="UP000886523">
    <property type="component" value="Unassembled WGS sequence"/>
</dbReference>
<dbReference type="PANTHER" id="PTHR13710:SF149">
    <property type="entry name" value="ATP-DEPENDENT DNA HELICASE TLH2"/>
    <property type="match status" value="1"/>
</dbReference>
<dbReference type="Pfam" id="PF00271">
    <property type="entry name" value="Helicase_C"/>
    <property type="match status" value="1"/>
</dbReference>
<keyword evidence="2" id="KW-0547">Nucleotide-binding</keyword>
<evidence type="ECO:0000256" key="1">
    <source>
        <dbReference type="ARBA" id="ARBA00005446"/>
    </source>
</evidence>
<dbReference type="GO" id="GO:0005524">
    <property type="term" value="F:ATP binding"/>
    <property type="evidence" value="ECO:0007669"/>
    <property type="project" value="UniProtKB-KW"/>
</dbReference>
<evidence type="ECO:0000259" key="6">
    <source>
        <dbReference type="PROSITE" id="PS51194"/>
    </source>
</evidence>
<name>A0A9P6AM32_9AGAM</name>
<keyword evidence="8" id="KW-1185">Reference proteome</keyword>
<feature type="non-terminal residue" evidence="7">
    <location>
        <position position="1"/>
    </location>
</feature>
<dbReference type="SMART" id="SM00490">
    <property type="entry name" value="HELICc"/>
    <property type="match status" value="1"/>
</dbReference>
<comment type="catalytic activity">
    <reaction evidence="4">
        <text>Couples ATP hydrolysis with the unwinding of duplex DNA by translocating in the 3'-5' direction.</text>
        <dbReference type="EC" id="5.6.2.4"/>
    </reaction>
</comment>
<reference evidence="7" key="1">
    <citation type="journal article" date="2020" name="Nat. Commun.">
        <title>Large-scale genome sequencing of mycorrhizal fungi provides insights into the early evolution of symbiotic traits.</title>
        <authorList>
            <person name="Miyauchi S."/>
            <person name="Kiss E."/>
            <person name="Kuo A."/>
            <person name="Drula E."/>
            <person name="Kohler A."/>
            <person name="Sanchez-Garcia M."/>
            <person name="Morin E."/>
            <person name="Andreopoulos B."/>
            <person name="Barry K.W."/>
            <person name="Bonito G."/>
            <person name="Buee M."/>
            <person name="Carver A."/>
            <person name="Chen C."/>
            <person name="Cichocki N."/>
            <person name="Clum A."/>
            <person name="Culley D."/>
            <person name="Crous P.W."/>
            <person name="Fauchery L."/>
            <person name="Girlanda M."/>
            <person name="Hayes R.D."/>
            <person name="Keri Z."/>
            <person name="LaButti K."/>
            <person name="Lipzen A."/>
            <person name="Lombard V."/>
            <person name="Magnuson J."/>
            <person name="Maillard F."/>
            <person name="Murat C."/>
            <person name="Nolan M."/>
            <person name="Ohm R.A."/>
            <person name="Pangilinan J."/>
            <person name="Pereira M.F."/>
            <person name="Perotto S."/>
            <person name="Peter M."/>
            <person name="Pfister S."/>
            <person name="Riley R."/>
            <person name="Sitrit Y."/>
            <person name="Stielow J.B."/>
            <person name="Szollosi G."/>
            <person name="Zifcakova L."/>
            <person name="Stursova M."/>
            <person name="Spatafora J.W."/>
            <person name="Tedersoo L."/>
            <person name="Vaario L.M."/>
            <person name="Yamada A."/>
            <person name="Yan M."/>
            <person name="Wang P."/>
            <person name="Xu J."/>
            <person name="Bruns T."/>
            <person name="Baldrian P."/>
            <person name="Vilgalys R."/>
            <person name="Dunand C."/>
            <person name="Henrissat B."/>
            <person name="Grigoriev I.V."/>
            <person name="Hibbett D."/>
            <person name="Nagy L.G."/>
            <person name="Martin F.M."/>
        </authorList>
    </citation>
    <scope>NUCLEOTIDE SEQUENCE</scope>
    <source>
        <strain evidence="7">UP504</strain>
    </source>
</reference>
<dbReference type="PROSITE" id="PS51194">
    <property type="entry name" value="HELICASE_CTER"/>
    <property type="match status" value="1"/>
</dbReference>
<keyword evidence="3" id="KW-0067">ATP-binding</keyword>
<evidence type="ECO:0000256" key="2">
    <source>
        <dbReference type="ARBA" id="ARBA00022741"/>
    </source>
</evidence>
<comment type="caution">
    <text evidence="7">The sequence shown here is derived from an EMBL/GenBank/DDBJ whole genome shotgun (WGS) entry which is preliminary data.</text>
</comment>
<dbReference type="GO" id="GO:0005634">
    <property type="term" value="C:nucleus"/>
    <property type="evidence" value="ECO:0007669"/>
    <property type="project" value="TreeGrafter"/>
</dbReference>
<dbReference type="AlphaFoldDB" id="A0A9P6AM32"/>
<dbReference type="InterPro" id="IPR001650">
    <property type="entry name" value="Helicase_C-like"/>
</dbReference>
<dbReference type="EC" id="5.6.2.4" evidence="5"/>
<dbReference type="Gene3D" id="3.40.50.300">
    <property type="entry name" value="P-loop containing nucleotide triphosphate hydrolases"/>
    <property type="match status" value="2"/>
</dbReference>
<dbReference type="GO" id="GO:0003676">
    <property type="term" value="F:nucleic acid binding"/>
    <property type="evidence" value="ECO:0007669"/>
    <property type="project" value="InterPro"/>
</dbReference>
<dbReference type="SUPFAM" id="SSF52540">
    <property type="entry name" value="P-loop containing nucleoside triphosphate hydrolases"/>
    <property type="match status" value="1"/>
</dbReference>
<dbReference type="OrthoDB" id="2507344at2759"/>
<dbReference type="GO" id="GO:0005737">
    <property type="term" value="C:cytoplasm"/>
    <property type="evidence" value="ECO:0007669"/>
    <property type="project" value="TreeGrafter"/>
</dbReference>
<accession>A0A9P6AM32</accession>
<dbReference type="InterPro" id="IPR027417">
    <property type="entry name" value="P-loop_NTPase"/>
</dbReference>
<dbReference type="Pfam" id="PF00270">
    <property type="entry name" value="DEAD"/>
    <property type="match status" value="1"/>
</dbReference>
<gene>
    <name evidence="7" type="ORF">BS47DRAFT_1253060</name>
</gene>
<feature type="non-terminal residue" evidence="7">
    <location>
        <position position="325"/>
    </location>
</feature>
<organism evidence="7 8">
    <name type="scientific">Hydnum rufescens UP504</name>
    <dbReference type="NCBI Taxonomy" id="1448309"/>
    <lineage>
        <taxon>Eukaryota</taxon>
        <taxon>Fungi</taxon>
        <taxon>Dikarya</taxon>
        <taxon>Basidiomycota</taxon>
        <taxon>Agaricomycotina</taxon>
        <taxon>Agaricomycetes</taxon>
        <taxon>Cantharellales</taxon>
        <taxon>Hydnaceae</taxon>
        <taxon>Hydnum</taxon>
    </lineage>
</organism>
<evidence type="ECO:0000313" key="7">
    <source>
        <dbReference type="EMBL" id="KAF9507899.1"/>
    </source>
</evidence>
<evidence type="ECO:0000256" key="3">
    <source>
        <dbReference type="ARBA" id="ARBA00022840"/>
    </source>
</evidence>